<protein>
    <submittedName>
        <fullName evidence="2">Metal-sulfur cluster biosynthetic enzyme</fullName>
    </submittedName>
</protein>
<dbReference type="AlphaFoldDB" id="A0A1G5K0K6"/>
<evidence type="ECO:0000313" key="3">
    <source>
        <dbReference type="Proteomes" id="UP000199569"/>
    </source>
</evidence>
<sequence length="113" mass="12702">MPQHLARNQTLDPDILECFVEVMDPEIGLSIVDLGLIYRAERGDDGIAVALTLTTKACPLGEMIVEDARERLSRRFQDAPKVIVSLVWSPPWNPDRITDRGLELLGHRPRETA</sequence>
<dbReference type="Proteomes" id="UP000199569">
    <property type="component" value="Unassembled WGS sequence"/>
</dbReference>
<organism evidence="2 3">
    <name type="scientific">Microvirga guangxiensis</name>
    <dbReference type="NCBI Taxonomy" id="549386"/>
    <lineage>
        <taxon>Bacteria</taxon>
        <taxon>Pseudomonadati</taxon>
        <taxon>Pseudomonadota</taxon>
        <taxon>Alphaproteobacteria</taxon>
        <taxon>Hyphomicrobiales</taxon>
        <taxon>Methylobacteriaceae</taxon>
        <taxon>Microvirga</taxon>
    </lineage>
</organism>
<feature type="domain" description="MIP18 family-like" evidence="1">
    <location>
        <begin position="14"/>
        <end position="73"/>
    </location>
</feature>
<dbReference type="InterPro" id="IPR034904">
    <property type="entry name" value="FSCA_dom_sf"/>
</dbReference>
<proteinExistence type="predicted"/>
<dbReference type="InterPro" id="IPR002744">
    <property type="entry name" value="MIP18-like"/>
</dbReference>
<dbReference type="STRING" id="549386.SAMN02927923_02959"/>
<evidence type="ECO:0000313" key="2">
    <source>
        <dbReference type="EMBL" id="SCY93974.1"/>
    </source>
</evidence>
<dbReference type="RefSeq" id="WP_244510548.1">
    <property type="nucleotide sequence ID" value="NZ_FMVJ01000008.1"/>
</dbReference>
<keyword evidence="3" id="KW-1185">Reference proteome</keyword>
<dbReference type="Pfam" id="PF01883">
    <property type="entry name" value="FeS_assembly_P"/>
    <property type="match status" value="1"/>
</dbReference>
<accession>A0A1G5K0K6</accession>
<dbReference type="PANTHER" id="PTHR42831:SF1">
    <property type="entry name" value="FE-S PROTEIN MATURATION AUXILIARY FACTOR YITW"/>
    <property type="match status" value="1"/>
</dbReference>
<gene>
    <name evidence="2" type="ORF">SAMN02927923_02959</name>
</gene>
<name>A0A1G5K0K6_9HYPH</name>
<dbReference type="EMBL" id="FMVJ01000008">
    <property type="protein sequence ID" value="SCY93974.1"/>
    <property type="molecule type" value="Genomic_DNA"/>
</dbReference>
<evidence type="ECO:0000259" key="1">
    <source>
        <dbReference type="Pfam" id="PF01883"/>
    </source>
</evidence>
<dbReference type="Gene3D" id="3.30.300.130">
    <property type="entry name" value="Fe-S cluster assembly (FSCA)"/>
    <property type="match status" value="1"/>
</dbReference>
<reference evidence="2 3" key="1">
    <citation type="submission" date="2016-10" db="EMBL/GenBank/DDBJ databases">
        <authorList>
            <person name="de Groot N.N."/>
        </authorList>
    </citation>
    <scope>NUCLEOTIDE SEQUENCE [LARGE SCALE GENOMIC DNA]</scope>
    <source>
        <strain evidence="2 3">CGMCC 1.7666</strain>
    </source>
</reference>
<dbReference type="InterPro" id="IPR052339">
    <property type="entry name" value="Fe-S_Maturation_MIP18"/>
</dbReference>
<dbReference type="SUPFAM" id="SSF117916">
    <property type="entry name" value="Fe-S cluster assembly (FSCA) domain-like"/>
    <property type="match status" value="1"/>
</dbReference>
<dbReference type="PANTHER" id="PTHR42831">
    <property type="entry name" value="FE-S PROTEIN MATURATION AUXILIARY FACTOR YITW"/>
    <property type="match status" value="1"/>
</dbReference>